<gene>
    <name evidence="2" type="ORF">VTL71DRAFT_14874</name>
</gene>
<keyword evidence="3" id="KW-1185">Reference proteome</keyword>
<name>A0ABR4CG85_9HELO</name>
<accession>A0ABR4CG85</accession>
<organism evidence="2 3">
    <name type="scientific">Oculimacula yallundae</name>
    <dbReference type="NCBI Taxonomy" id="86028"/>
    <lineage>
        <taxon>Eukaryota</taxon>
        <taxon>Fungi</taxon>
        <taxon>Dikarya</taxon>
        <taxon>Ascomycota</taxon>
        <taxon>Pezizomycotina</taxon>
        <taxon>Leotiomycetes</taxon>
        <taxon>Helotiales</taxon>
        <taxon>Ploettnerulaceae</taxon>
        <taxon>Oculimacula</taxon>
    </lineage>
</organism>
<feature type="region of interest" description="Disordered" evidence="1">
    <location>
        <begin position="43"/>
        <end position="86"/>
    </location>
</feature>
<feature type="compositionally biased region" description="Polar residues" evidence="1">
    <location>
        <begin position="233"/>
        <end position="248"/>
    </location>
</feature>
<dbReference type="Proteomes" id="UP001595075">
    <property type="component" value="Unassembled WGS sequence"/>
</dbReference>
<dbReference type="EMBL" id="JAZHXI010000008">
    <property type="protein sequence ID" value="KAL2068537.1"/>
    <property type="molecule type" value="Genomic_DNA"/>
</dbReference>
<comment type="caution">
    <text evidence="2">The sequence shown here is derived from an EMBL/GenBank/DDBJ whole genome shotgun (WGS) entry which is preliminary data.</text>
</comment>
<evidence type="ECO:0000313" key="3">
    <source>
        <dbReference type="Proteomes" id="UP001595075"/>
    </source>
</evidence>
<feature type="compositionally biased region" description="Low complexity" evidence="1">
    <location>
        <begin position="68"/>
        <end position="86"/>
    </location>
</feature>
<protein>
    <submittedName>
        <fullName evidence="2">Uncharacterized protein</fullName>
    </submittedName>
</protein>
<evidence type="ECO:0000256" key="1">
    <source>
        <dbReference type="SAM" id="MobiDB-lite"/>
    </source>
</evidence>
<evidence type="ECO:0000313" key="2">
    <source>
        <dbReference type="EMBL" id="KAL2068537.1"/>
    </source>
</evidence>
<feature type="region of interest" description="Disordered" evidence="1">
    <location>
        <begin position="213"/>
        <end position="271"/>
    </location>
</feature>
<sequence length="271" mass="29463">MDEQGNVVGGMGMVRSEVAKVEEQEALLDRPYHVIHHGDGFGLQDGVAPRASQGNDADVGDHGNADPSSCGGSSSNMSSQQESVASPISKAKLAPFTPGVARSSYTIPEVSLTKAEMARLCKHFRHRTDKFKGVSKDSPATREVQLSLKEYAKLSRHRRRQGIIWKFVPLVDFENEEDEIMAWAKSAEFEKLQRKIVRGWLALRRLKALPYDSDDASLSEDNGQYDSEDESDGSANSTGDENTATLNGSPVGAQGRPASAGKDLSLPRMAE</sequence>
<reference evidence="2 3" key="1">
    <citation type="journal article" date="2024" name="Commun. Biol.">
        <title>Comparative genomic analysis of thermophilic fungi reveals convergent evolutionary adaptations and gene losses.</title>
        <authorList>
            <person name="Steindorff A.S."/>
            <person name="Aguilar-Pontes M.V."/>
            <person name="Robinson A.J."/>
            <person name="Andreopoulos B."/>
            <person name="LaButti K."/>
            <person name="Kuo A."/>
            <person name="Mondo S."/>
            <person name="Riley R."/>
            <person name="Otillar R."/>
            <person name="Haridas S."/>
            <person name="Lipzen A."/>
            <person name="Grimwood J."/>
            <person name="Schmutz J."/>
            <person name="Clum A."/>
            <person name="Reid I.D."/>
            <person name="Moisan M.C."/>
            <person name="Butler G."/>
            <person name="Nguyen T.T.M."/>
            <person name="Dewar K."/>
            <person name="Conant G."/>
            <person name="Drula E."/>
            <person name="Henrissat B."/>
            <person name="Hansel C."/>
            <person name="Singer S."/>
            <person name="Hutchinson M.I."/>
            <person name="de Vries R.P."/>
            <person name="Natvig D.O."/>
            <person name="Powell A.J."/>
            <person name="Tsang A."/>
            <person name="Grigoriev I.V."/>
        </authorList>
    </citation>
    <scope>NUCLEOTIDE SEQUENCE [LARGE SCALE GENOMIC DNA]</scope>
    <source>
        <strain evidence="2 3">CBS 494.80</strain>
    </source>
</reference>
<proteinExistence type="predicted"/>